<evidence type="ECO:0000313" key="3">
    <source>
        <dbReference type="Proteomes" id="UP001180556"/>
    </source>
</evidence>
<organism evidence="2 3">
    <name type="scientific">Streptomyces stephensoniae</name>
    <dbReference type="NCBI Taxonomy" id="3375367"/>
    <lineage>
        <taxon>Bacteria</taxon>
        <taxon>Bacillati</taxon>
        <taxon>Actinomycetota</taxon>
        <taxon>Actinomycetes</taxon>
        <taxon>Kitasatosporales</taxon>
        <taxon>Streptomycetaceae</taxon>
        <taxon>Streptomyces</taxon>
    </lineage>
</organism>
<evidence type="ECO:0000313" key="2">
    <source>
        <dbReference type="EMBL" id="MDT0492537.1"/>
    </source>
</evidence>
<keyword evidence="3" id="KW-1185">Reference proteome</keyword>
<comment type="caution">
    <text evidence="2">The sequence shown here is derived from an EMBL/GenBank/DDBJ whole genome shotgun (WGS) entry which is preliminary data.</text>
</comment>
<reference evidence="3" key="1">
    <citation type="submission" date="2023-07" db="EMBL/GenBank/DDBJ databases">
        <title>30 novel species of actinomycetes from the DSMZ collection.</title>
        <authorList>
            <person name="Nouioui I."/>
        </authorList>
    </citation>
    <scope>NUCLEOTIDE SEQUENCE [LARGE SCALE GENOMIC DNA]</scope>
    <source>
        <strain evidence="3">DSM 40932</strain>
    </source>
</reference>
<dbReference type="EMBL" id="JAVRFG010000023">
    <property type="protein sequence ID" value="MDT0492537.1"/>
    <property type="molecule type" value="Genomic_DNA"/>
</dbReference>
<protein>
    <submittedName>
        <fullName evidence="2">Uncharacterized protein</fullName>
    </submittedName>
</protein>
<proteinExistence type="predicted"/>
<sequence length="130" mass="14255">MKNDTFAGELMRPLPVAQEVGPEYFGDADRDDAVAAGVRLVNGLRKFDIEFDGIGVSPVCDDCTVIGDPYVIELGHLRPGEALAMASKLDEYAAAFQRLREEIKTLTRADPEEKQKQKREQEGEGSPSAD</sequence>
<evidence type="ECO:0000256" key="1">
    <source>
        <dbReference type="SAM" id="MobiDB-lite"/>
    </source>
</evidence>
<feature type="region of interest" description="Disordered" evidence="1">
    <location>
        <begin position="104"/>
        <end position="130"/>
    </location>
</feature>
<gene>
    <name evidence="2" type="ORF">RM717_18685</name>
</gene>
<dbReference type="Proteomes" id="UP001180556">
    <property type="component" value="Unassembled WGS sequence"/>
</dbReference>
<accession>A0ABU2W5X0</accession>
<name>A0ABU2W5X0_9ACTN</name>
<dbReference type="RefSeq" id="WP_311601796.1">
    <property type="nucleotide sequence ID" value="NZ_JAVRFG010000023.1"/>
</dbReference>
<feature type="compositionally biased region" description="Basic and acidic residues" evidence="1">
    <location>
        <begin position="104"/>
        <end position="122"/>
    </location>
</feature>